<name>A0A699K693_TANCI</name>
<feature type="non-terminal residue" evidence="2">
    <location>
        <position position="1"/>
    </location>
</feature>
<organism evidence="2">
    <name type="scientific">Tanacetum cinerariifolium</name>
    <name type="common">Dalmatian daisy</name>
    <name type="synonym">Chrysanthemum cinerariifolium</name>
    <dbReference type="NCBI Taxonomy" id="118510"/>
    <lineage>
        <taxon>Eukaryota</taxon>
        <taxon>Viridiplantae</taxon>
        <taxon>Streptophyta</taxon>
        <taxon>Embryophyta</taxon>
        <taxon>Tracheophyta</taxon>
        <taxon>Spermatophyta</taxon>
        <taxon>Magnoliopsida</taxon>
        <taxon>eudicotyledons</taxon>
        <taxon>Gunneridae</taxon>
        <taxon>Pentapetalae</taxon>
        <taxon>asterids</taxon>
        <taxon>campanulids</taxon>
        <taxon>Asterales</taxon>
        <taxon>Asteraceae</taxon>
        <taxon>Asteroideae</taxon>
        <taxon>Anthemideae</taxon>
        <taxon>Anthemidinae</taxon>
        <taxon>Tanacetum</taxon>
    </lineage>
</organism>
<reference evidence="2" key="1">
    <citation type="journal article" date="2019" name="Sci. Rep.">
        <title>Draft genome of Tanacetum cinerariifolium, the natural source of mosquito coil.</title>
        <authorList>
            <person name="Yamashiro T."/>
            <person name="Shiraishi A."/>
            <person name="Satake H."/>
            <person name="Nakayama K."/>
        </authorList>
    </citation>
    <scope>NUCLEOTIDE SEQUENCE</scope>
</reference>
<feature type="compositionally biased region" description="Pro residues" evidence="1">
    <location>
        <begin position="1"/>
        <end position="16"/>
    </location>
</feature>
<sequence>PGSPSHQPPLPPPPAGPSGASRAPGASGSSQVPPSPPPPSSTNQESPSKGSTTPSPSKTAASAEYQAWTTTDIRLRSSISLTPVDLEMDEDMAPDEQAQSSNDEDIRSAHIPTVNLRQGWWKPFEEERPATPKPAWSVCSSDVPTGDIATFIDWFCKKQGITELKPQDLEGPAYEIIEVFHPDVIHLQYQMEECHKLLTDSVDDPILRHNVSKPLPLGGPPGQVTIQSDFYFNKDLEYLRYGSKGCRPALSISKMKAAYYPDAGLEQMVPDQFWIEEECKYDIAVIAVRTHMRILSVVRIEVFSIYGYDYKKKIVLRRTDLNGYVIAERDFKIESYQTQLNLTKPQWDATDYEYKHDYTVIDSLRAAIFRDKYGVRMMMRVNEIHKFSDGTLQQIDEALDYRIKEFRINRMHPGLNMRFQTRKDVDQSKAVMFAIQWRLKTRRIFRSLESFVGGCVREGDYRLLNCTE</sequence>
<comment type="caution">
    <text evidence="2">The sequence shown here is derived from an EMBL/GenBank/DDBJ whole genome shotgun (WGS) entry which is preliminary data.</text>
</comment>
<gene>
    <name evidence="2" type="ORF">Tci_649051</name>
</gene>
<evidence type="ECO:0000256" key="1">
    <source>
        <dbReference type="SAM" id="MobiDB-lite"/>
    </source>
</evidence>
<dbReference type="AlphaFoldDB" id="A0A699K693"/>
<proteinExistence type="predicted"/>
<accession>A0A699K693</accession>
<feature type="region of interest" description="Disordered" evidence="1">
    <location>
        <begin position="1"/>
        <end position="69"/>
    </location>
</feature>
<protein>
    <submittedName>
        <fullName evidence="2">Uncharacterized protein</fullName>
    </submittedName>
</protein>
<feature type="compositionally biased region" description="Low complexity" evidence="1">
    <location>
        <begin position="41"/>
        <end position="63"/>
    </location>
</feature>
<dbReference type="EMBL" id="BKCJ010484682">
    <property type="protein sequence ID" value="GFA77079.1"/>
    <property type="molecule type" value="Genomic_DNA"/>
</dbReference>
<evidence type="ECO:0000313" key="2">
    <source>
        <dbReference type="EMBL" id="GFA77079.1"/>
    </source>
</evidence>
<feature type="compositionally biased region" description="Low complexity" evidence="1">
    <location>
        <begin position="17"/>
        <end position="32"/>
    </location>
</feature>